<evidence type="ECO:0000313" key="12">
    <source>
        <dbReference type="Proteomes" id="UP000001593"/>
    </source>
</evidence>
<protein>
    <recommendedName>
        <fullName evidence="10">Amino acid transporter transmembrane domain-containing protein</fullName>
    </recommendedName>
</protein>
<evidence type="ECO:0000256" key="4">
    <source>
        <dbReference type="ARBA" id="ARBA00022692"/>
    </source>
</evidence>
<feature type="transmembrane region" description="Helical" evidence="9">
    <location>
        <begin position="228"/>
        <end position="249"/>
    </location>
</feature>
<keyword evidence="8" id="KW-0968">Cytoplasmic vesicle</keyword>
<evidence type="ECO:0000256" key="5">
    <source>
        <dbReference type="ARBA" id="ARBA00022775"/>
    </source>
</evidence>
<evidence type="ECO:0000256" key="8">
    <source>
        <dbReference type="ARBA" id="ARBA00023329"/>
    </source>
</evidence>
<dbReference type="InterPro" id="IPR013057">
    <property type="entry name" value="AA_transpt_TM"/>
</dbReference>
<feature type="transmembrane region" description="Helical" evidence="9">
    <location>
        <begin position="312"/>
        <end position="333"/>
    </location>
</feature>
<feature type="transmembrane region" description="Helical" evidence="9">
    <location>
        <begin position="131"/>
        <end position="149"/>
    </location>
</feature>
<feature type="transmembrane region" description="Helical" evidence="9">
    <location>
        <begin position="89"/>
        <end position="111"/>
    </location>
</feature>
<evidence type="ECO:0000256" key="1">
    <source>
        <dbReference type="ARBA" id="ARBA00004439"/>
    </source>
</evidence>
<name>A7T275_NEMVE</name>
<keyword evidence="12" id="KW-1185">Reference proteome</keyword>
<accession>A7T275</accession>
<feature type="transmembrane region" description="Helical" evidence="9">
    <location>
        <begin position="374"/>
        <end position="393"/>
    </location>
</feature>
<evidence type="ECO:0000313" key="11">
    <source>
        <dbReference type="EMBL" id="EDO29942.1"/>
    </source>
</evidence>
<dbReference type="PANTHER" id="PTHR22950:SF689">
    <property type="entry name" value="VESICULAR INHIBITORY AMINO ACID TRANSPORTER"/>
    <property type="match status" value="1"/>
</dbReference>
<dbReference type="InParanoid" id="A7T275"/>
<feature type="transmembrane region" description="Helical" evidence="9">
    <location>
        <begin position="39"/>
        <end position="63"/>
    </location>
</feature>
<evidence type="ECO:0000256" key="3">
    <source>
        <dbReference type="ARBA" id="ARBA00022448"/>
    </source>
</evidence>
<dbReference type="OMA" id="FCVEFIN"/>
<dbReference type="eggNOG" id="KOG4303">
    <property type="taxonomic scope" value="Eukaryota"/>
</dbReference>
<feature type="transmembrane region" description="Helical" evidence="9">
    <location>
        <begin position="269"/>
        <end position="291"/>
    </location>
</feature>
<dbReference type="Pfam" id="PF01490">
    <property type="entry name" value="Aa_trans"/>
    <property type="match status" value="1"/>
</dbReference>
<proteinExistence type="inferred from homology"/>
<keyword evidence="5" id="KW-0532">Neurotransmitter transport</keyword>
<feature type="transmembrane region" description="Helical" evidence="9">
    <location>
        <begin position="12"/>
        <end position="33"/>
    </location>
</feature>
<dbReference type="STRING" id="45351.A7T275"/>
<dbReference type="EMBL" id="DS470211">
    <property type="protein sequence ID" value="EDO29942.1"/>
    <property type="molecule type" value="Genomic_DNA"/>
</dbReference>
<dbReference type="AlphaFoldDB" id="A7T275"/>
<feature type="transmembrane region" description="Helical" evidence="9">
    <location>
        <begin position="156"/>
        <end position="175"/>
    </location>
</feature>
<evidence type="ECO:0000256" key="6">
    <source>
        <dbReference type="ARBA" id="ARBA00022989"/>
    </source>
</evidence>
<dbReference type="PANTHER" id="PTHR22950">
    <property type="entry name" value="AMINO ACID TRANSPORTER"/>
    <property type="match status" value="1"/>
</dbReference>
<reference evidence="11 12" key="1">
    <citation type="journal article" date="2007" name="Science">
        <title>Sea anemone genome reveals ancestral eumetazoan gene repertoire and genomic organization.</title>
        <authorList>
            <person name="Putnam N.H."/>
            <person name="Srivastava M."/>
            <person name="Hellsten U."/>
            <person name="Dirks B."/>
            <person name="Chapman J."/>
            <person name="Salamov A."/>
            <person name="Terry A."/>
            <person name="Shapiro H."/>
            <person name="Lindquist E."/>
            <person name="Kapitonov V.V."/>
            <person name="Jurka J."/>
            <person name="Genikhovich G."/>
            <person name="Grigoriev I.V."/>
            <person name="Lucas S.M."/>
            <person name="Steele R.E."/>
            <person name="Finnerty J.R."/>
            <person name="Technau U."/>
            <person name="Martindale M.Q."/>
            <person name="Rokhsar D.S."/>
        </authorList>
    </citation>
    <scope>NUCLEOTIDE SEQUENCE [LARGE SCALE GENOMIC DNA]</scope>
    <source>
        <strain evidence="12">CH2 X CH6</strain>
    </source>
</reference>
<evidence type="ECO:0000259" key="10">
    <source>
        <dbReference type="Pfam" id="PF01490"/>
    </source>
</evidence>
<dbReference type="PhylomeDB" id="A7T275"/>
<comment type="similarity">
    <text evidence="2">Belongs to the amino acid/polyamine transporter 2 family.</text>
</comment>
<keyword evidence="3" id="KW-0813">Transport</keyword>
<dbReference type="HOGENOM" id="CLU_036432_0_0_1"/>
<evidence type="ECO:0000256" key="9">
    <source>
        <dbReference type="SAM" id="Phobius"/>
    </source>
</evidence>
<feature type="transmembrane region" description="Helical" evidence="9">
    <location>
        <begin position="195"/>
        <end position="216"/>
    </location>
</feature>
<sequence>MSPKKGQMSSWRAVVNLLSYIEGPGILALPFALSEGNGVALAALVVVPMVAFYTGKILIECLYDLKINGRIVRVRENYYGIAREIWPRFGAHVVVASQLMSFCLLGSLYLVLMGDLLKTSLPDLTLSTRQWMVIMACTGVPSSLFRSLAQVAWLSLLSIFALILSVVLVVVYSVYNHSTWVFTTSDILPQVNIESVPIALAIVVFSYSAHASLPGLEASLSNRTNYNAILGLSYSLSCFIKLVFTFAAFLTFHPNILPVITTSMPMSHIYIAVTAFLILNSLFSYPYRIMAMVHIVENSLIPESIRSRVPDLVWYTVVRLVLNFLTLIPAVLIPHFALLMAFMGSVISILTAIIYPCVFHLFLKHREISLWQTLLDGAFVILGFLVSGTGLLATGRQVYSTVYSESE</sequence>
<organism evidence="11 12">
    <name type="scientific">Nematostella vectensis</name>
    <name type="common">Starlet sea anemone</name>
    <dbReference type="NCBI Taxonomy" id="45351"/>
    <lineage>
        <taxon>Eukaryota</taxon>
        <taxon>Metazoa</taxon>
        <taxon>Cnidaria</taxon>
        <taxon>Anthozoa</taxon>
        <taxon>Hexacorallia</taxon>
        <taxon>Actiniaria</taxon>
        <taxon>Edwardsiidae</taxon>
        <taxon>Nematostella</taxon>
    </lineage>
</organism>
<dbReference type="GO" id="GO:0030659">
    <property type="term" value="C:cytoplasmic vesicle membrane"/>
    <property type="evidence" value="ECO:0007669"/>
    <property type="project" value="UniProtKB-SubCell"/>
</dbReference>
<dbReference type="Proteomes" id="UP000001593">
    <property type="component" value="Unassembled WGS sequence"/>
</dbReference>
<keyword evidence="4 9" id="KW-0812">Transmembrane</keyword>
<gene>
    <name evidence="11" type="ORF">NEMVEDRAFT_v1g142801</name>
</gene>
<keyword evidence="6 9" id="KW-1133">Transmembrane helix</keyword>
<comment type="subcellular location">
    <subcellularLocation>
        <location evidence="1">Cytoplasmic vesicle membrane</location>
        <topology evidence="1">Multi-pass membrane protein</topology>
    </subcellularLocation>
</comment>
<keyword evidence="7 9" id="KW-0472">Membrane</keyword>
<dbReference type="KEGG" id="nve:5500613"/>
<evidence type="ECO:0000256" key="7">
    <source>
        <dbReference type="ARBA" id="ARBA00023136"/>
    </source>
</evidence>
<dbReference type="GO" id="GO:0006836">
    <property type="term" value="P:neurotransmitter transport"/>
    <property type="evidence" value="ECO:0007669"/>
    <property type="project" value="UniProtKB-KW"/>
</dbReference>
<feature type="transmembrane region" description="Helical" evidence="9">
    <location>
        <begin position="339"/>
        <end position="362"/>
    </location>
</feature>
<evidence type="ECO:0000256" key="2">
    <source>
        <dbReference type="ARBA" id="ARBA00008066"/>
    </source>
</evidence>
<feature type="domain" description="Amino acid transporter transmembrane" evidence="10">
    <location>
        <begin position="7"/>
        <end position="391"/>
    </location>
</feature>